<accession>A0A518EP38</accession>
<protein>
    <submittedName>
        <fullName evidence="3">Uncharacterized protein</fullName>
    </submittedName>
</protein>
<reference evidence="3 4" key="1">
    <citation type="submission" date="2019-02" db="EMBL/GenBank/DDBJ databases">
        <title>Deep-cultivation of Planctomycetes and their phenomic and genomic characterization uncovers novel biology.</title>
        <authorList>
            <person name="Wiegand S."/>
            <person name="Jogler M."/>
            <person name="Boedeker C."/>
            <person name="Pinto D."/>
            <person name="Vollmers J."/>
            <person name="Rivas-Marin E."/>
            <person name="Kohn T."/>
            <person name="Peeters S.H."/>
            <person name="Heuer A."/>
            <person name="Rast P."/>
            <person name="Oberbeckmann S."/>
            <person name="Bunk B."/>
            <person name="Jeske O."/>
            <person name="Meyerdierks A."/>
            <person name="Storesund J.E."/>
            <person name="Kallscheuer N."/>
            <person name="Luecker S."/>
            <person name="Lage O.M."/>
            <person name="Pohl T."/>
            <person name="Merkel B.J."/>
            <person name="Hornburger P."/>
            <person name="Mueller R.-W."/>
            <person name="Bruemmer F."/>
            <person name="Labrenz M."/>
            <person name="Spormann A.M."/>
            <person name="Op den Camp H."/>
            <person name="Overmann J."/>
            <person name="Amann R."/>
            <person name="Jetten M.S.M."/>
            <person name="Mascher T."/>
            <person name="Medema M.H."/>
            <person name="Devos D.P."/>
            <person name="Kaster A.-K."/>
            <person name="Ovreas L."/>
            <person name="Rohde M."/>
            <person name="Galperin M.Y."/>
            <person name="Jogler C."/>
        </authorList>
    </citation>
    <scope>NUCLEOTIDE SEQUENCE [LARGE SCALE GENOMIC DNA]</scope>
    <source>
        <strain evidence="3 4">Poly30</strain>
    </source>
</reference>
<evidence type="ECO:0000313" key="3">
    <source>
        <dbReference type="EMBL" id="QDV05850.1"/>
    </source>
</evidence>
<keyword evidence="4" id="KW-1185">Reference proteome</keyword>
<feature type="chain" id="PRO_5022193771" evidence="2">
    <location>
        <begin position="22"/>
        <end position="122"/>
    </location>
</feature>
<sequence precursor="true">MMIKIPLTLFATSLLALAAFAGERIQPDGTFHTTPGGHNGGLQTEVSNGGKTMKIPSIGRTYHLTTHPVTGEQLYKIDPDSLGRYVRFQGGCPLYDWEVLLSDGVTPNGTTGQLVPDAYHCD</sequence>
<dbReference type="Proteomes" id="UP000320390">
    <property type="component" value="Chromosome"/>
</dbReference>
<feature type="signal peptide" evidence="2">
    <location>
        <begin position="1"/>
        <end position="21"/>
    </location>
</feature>
<name>A0A518EP38_9BACT</name>
<evidence type="ECO:0000256" key="1">
    <source>
        <dbReference type="SAM" id="MobiDB-lite"/>
    </source>
</evidence>
<feature type="compositionally biased region" description="Polar residues" evidence="1">
    <location>
        <begin position="41"/>
        <end position="50"/>
    </location>
</feature>
<gene>
    <name evidence="3" type="ORF">Poly30_13530</name>
</gene>
<evidence type="ECO:0000256" key="2">
    <source>
        <dbReference type="SAM" id="SignalP"/>
    </source>
</evidence>
<dbReference type="EMBL" id="CP036434">
    <property type="protein sequence ID" value="QDV05850.1"/>
    <property type="molecule type" value="Genomic_DNA"/>
</dbReference>
<feature type="region of interest" description="Disordered" evidence="1">
    <location>
        <begin position="31"/>
        <end position="50"/>
    </location>
</feature>
<dbReference type="AlphaFoldDB" id="A0A518EP38"/>
<proteinExistence type="predicted"/>
<organism evidence="3 4">
    <name type="scientific">Saltatorellus ferox</name>
    <dbReference type="NCBI Taxonomy" id="2528018"/>
    <lineage>
        <taxon>Bacteria</taxon>
        <taxon>Pseudomonadati</taxon>
        <taxon>Planctomycetota</taxon>
        <taxon>Planctomycetia</taxon>
        <taxon>Planctomycetia incertae sedis</taxon>
        <taxon>Saltatorellus</taxon>
    </lineage>
</organism>
<keyword evidence="2" id="KW-0732">Signal</keyword>
<evidence type="ECO:0000313" key="4">
    <source>
        <dbReference type="Proteomes" id="UP000320390"/>
    </source>
</evidence>